<dbReference type="PIRSF" id="PIRSF000124">
    <property type="entry name" value="UDPglc_GDPman_dh"/>
    <property type="match status" value="1"/>
</dbReference>
<comment type="caution">
    <text evidence="6">The sequence shown here is derived from an EMBL/GenBank/DDBJ whole genome shotgun (WGS) entry which is preliminary data.</text>
</comment>
<evidence type="ECO:0000256" key="2">
    <source>
        <dbReference type="ARBA" id="ARBA00023002"/>
    </source>
</evidence>
<dbReference type="Pfam" id="PF03721">
    <property type="entry name" value="UDPG_MGDP_dh_N"/>
    <property type="match status" value="1"/>
</dbReference>
<reference evidence="6 7" key="1">
    <citation type="submission" date="2019-07" db="EMBL/GenBank/DDBJ databases">
        <title>Tepidimonas taiwanensis I1-1 draft genome.</title>
        <authorList>
            <person name="Da Costa M.S."/>
            <person name="Froufe H.J.C."/>
            <person name="Egas C."/>
            <person name="Albuquerque L."/>
        </authorList>
    </citation>
    <scope>NUCLEOTIDE SEQUENCE [LARGE SCALE GENOMIC DNA]</scope>
    <source>
        <strain evidence="6 7">I1-1</strain>
    </source>
</reference>
<dbReference type="SMART" id="SM00984">
    <property type="entry name" value="UDPG_MGDP_dh_C"/>
    <property type="match status" value="1"/>
</dbReference>
<sequence>MNLLGRRIAVIGLGYVGLPLAVEFGKRYPVVGFDIKPERIAELQAGRDSTREVEPEDLVAAVHLRYSSDPAELRDCRVFIVTVPTPVDRVNRPDFTPLIRASETVGRALKAGDVVIYESTVYPGATEEVCVPILERESRLVFNRDFYCGYSPERINPGDKAHRLTTIKKVTSGSTPEVADAVDALYASIITAGTHKASSIKVAEAAKVIENTQRDLNIALMNELAILFGKLGIDTLEVLEAAGTKWNFLPFRPGLVGGHCIGVDPYYLTHKAQEVGYHPEVILAGRRINDRMGQYVAEQTLKLMVRRGISPIGARVLVMGLAFKENCPDLRNTRVVDILATLRDYRVECAVYDPWVDSEEARREYAIELMKEPPKGSFDAAILAVAHHQFQMLGAEGVRSWLKPNGVIYDVKGVLPVNSVDGRI</sequence>
<dbReference type="STRING" id="307486.GCA_000807215_00358"/>
<dbReference type="InterPro" id="IPR014027">
    <property type="entry name" value="UDP-Glc/GDP-Man_DH_C"/>
</dbReference>
<dbReference type="AlphaFoldDB" id="A0A554WYP3"/>
<dbReference type="GO" id="GO:0051287">
    <property type="term" value="F:NAD binding"/>
    <property type="evidence" value="ECO:0007669"/>
    <property type="project" value="InterPro"/>
</dbReference>
<dbReference type="GO" id="GO:0016628">
    <property type="term" value="F:oxidoreductase activity, acting on the CH-CH group of donors, NAD or NADP as acceptor"/>
    <property type="evidence" value="ECO:0007669"/>
    <property type="project" value="InterPro"/>
</dbReference>
<dbReference type="InterPro" id="IPR036291">
    <property type="entry name" value="NAD(P)-bd_dom_sf"/>
</dbReference>
<protein>
    <submittedName>
        <fullName evidence="6">UDP-N-acetyl-D-glucosamine 6-dehydrogenase</fullName>
        <ecNumber evidence="6">1.1.1.136</ecNumber>
    </submittedName>
</protein>
<dbReference type="Pfam" id="PF00984">
    <property type="entry name" value="UDPG_MGDP_dh"/>
    <property type="match status" value="1"/>
</dbReference>
<dbReference type="PANTHER" id="PTHR43491">
    <property type="entry name" value="UDP-N-ACETYL-D-MANNOSAMINE DEHYDROGENASE"/>
    <property type="match status" value="1"/>
</dbReference>
<dbReference type="OrthoDB" id="9803238at2"/>
<dbReference type="PANTHER" id="PTHR43491:SF2">
    <property type="entry name" value="UDP-N-ACETYL-D-MANNOSAMINE DEHYDROGENASE"/>
    <property type="match status" value="1"/>
</dbReference>
<dbReference type="InterPro" id="IPR001732">
    <property type="entry name" value="UDP-Glc/GDP-Man_DH_N"/>
</dbReference>
<organism evidence="6 7">
    <name type="scientific">Tepidimonas taiwanensis</name>
    <dbReference type="NCBI Taxonomy" id="307486"/>
    <lineage>
        <taxon>Bacteria</taxon>
        <taxon>Pseudomonadati</taxon>
        <taxon>Pseudomonadota</taxon>
        <taxon>Betaproteobacteria</taxon>
        <taxon>Burkholderiales</taxon>
        <taxon>Tepidimonas</taxon>
    </lineage>
</organism>
<feature type="domain" description="UDP-glucose/GDP-mannose dehydrogenase C-terminal" evidence="5">
    <location>
        <begin position="317"/>
        <end position="417"/>
    </location>
</feature>
<comment type="similarity">
    <text evidence="1 4">Belongs to the UDP-glucose/GDP-mannose dehydrogenase family.</text>
</comment>
<dbReference type="InterPro" id="IPR028359">
    <property type="entry name" value="UDP_ManNAc/GlcNAc_DH"/>
</dbReference>
<dbReference type="InterPro" id="IPR017476">
    <property type="entry name" value="UDP-Glc/GDP-Man"/>
</dbReference>
<proteinExistence type="inferred from homology"/>
<dbReference type="NCBIfam" id="TIGR03026">
    <property type="entry name" value="NDP-sugDHase"/>
    <property type="match status" value="1"/>
</dbReference>
<dbReference type="InterPro" id="IPR014026">
    <property type="entry name" value="UDP-Glc/GDP-Man_DH_dimer"/>
</dbReference>
<dbReference type="PIRSF" id="PIRSF500136">
    <property type="entry name" value="UDP_ManNAc_DH"/>
    <property type="match status" value="1"/>
</dbReference>
<dbReference type="SUPFAM" id="SSF52413">
    <property type="entry name" value="UDP-glucose/GDP-mannose dehydrogenase C-terminal domain"/>
    <property type="match status" value="1"/>
</dbReference>
<dbReference type="EMBL" id="VJOM01000049">
    <property type="protein sequence ID" value="TSE28696.1"/>
    <property type="molecule type" value="Genomic_DNA"/>
</dbReference>
<evidence type="ECO:0000256" key="1">
    <source>
        <dbReference type="ARBA" id="ARBA00006601"/>
    </source>
</evidence>
<evidence type="ECO:0000259" key="5">
    <source>
        <dbReference type="SMART" id="SM00984"/>
    </source>
</evidence>
<accession>A0A554WYP3</accession>
<dbReference type="Proteomes" id="UP000317763">
    <property type="component" value="Unassembled WGS sequence"/>
</dbReference>
<keyword evidence="7" id="KW-1185">Reference proteome</keyword>
<dbReference type="NCBIfam" id="NF011729">
    <property type="entry name" value="PRK15182.1"/>
    <property type="match status" value="1"/>
</dbReference>
<dbReference type="InterPro" id="IPR008927">
    <property type="entry name" value="6-PGluconate_DH-like_C_sf"/>
</dbReference>
<dbReference type="SUPFAM" id="SSF51735">
    <property type="entry name" value="NAD(P)-binding Rossmann-fold domains"/>
    <property type="match status" value="1"/>
</dbReference>
<dbReference type="Pfam" id="PF03720">
    <property type="entry name" value="UDPG_MGDP_dh_C"/>
    <property type="match status" value="1"/>
</dbReference>
<dbReference type="SUPFAM" id="SSF48179">
    <property type="entry name" value="6-phosphogluconate dehydrogenase C-terminal domain-like"/>
    <property type="match status" value="1"/>
</dbReference>
<name>A0A554WYP3_9BURK</name>
<dbReference type="Gene3D" id="3.40.50.720">
    <property type="entry name" value="NAD(P)-binding Rossmann-like Domain"/>
    <property type="match status" value="2"/>
</dbReference>
<keyword evidence="2 6" id="KW-0560">Oxidoreductase</keyword>
<dbReference type="GO" id="GO:0000271">
    <property type="term" value="P:polysaccharide biosynthetic process"/>
    <property type="evidence" value="ECO:0007669"/>
    <property type="project" value="InterPro"/>
</dbReference>
<keyword evidence="3" id="KW-0520">NAD</keyword>
<dbReference type="InterPro" id="IPR036220">
    <property type="entry name" value="UDP-Glc/GDP-Man_DH_C_sf"/>
</dbReference>
<gene>
    <name evidence="6" type="primary">wbpA_3</name>
    <name evidence="6" type="ORF">Ttaiw_02542</name>
</gene>
<evidence type="ECO:0000256" key="4">
    <source>
        <dbReference type="PIRNR" id="PIRNR000124"/>
    </source>
</evidence>
<dbReference type="EC" id="1.1.1.136" evidence="6"/>
<dbReference type="RefSeq" id="WP_143898534.1">
    <property type="nucleotide sequence ID" value="NZ_CP083911.1"/>
</dbReference>
<evidence type="ECO:0000256" key="3">
    <source>
        <dbReference type="ARBA" id="ARBA00023027"/>
    </source>
</evidence>
<evidence type="ECO:0000313" key="6">
    <source>
        <dbReference type="EMBL" id="TSE28696.1"/>
    </source>
</evidence>
<evidence type="ECO:0000313" key="7">
    <source>
        <dbReference type="Proteomes" id="UP000317763"/>
    </source>
</evidence>
<dbReference type="GO" id="GO:0047004">
    <property type="term" value="F:UDP-N-acetylglucosamine 6-dehydrogenase activity"/>
    <property type="evidence" value="ECO:0007669"/>
    <property type="project" value="UniProtKB-EC"/>
</dbReference>